<dbReference type="EMBL" id="NKXS01003084">
    <property type="protein sequence ID" value="PIN10913.1"/>
    <property type="molecule type" value="Genomic_DNA"/>
</dbReference>
<keyword evidence="2" id="KW-1185">Reference proteome</keyword>
<sequence>METPNLAQISLILQRENPISEENFLNGEHYHQHHLSLFTHGGGAGKSEISAAKKLQISHPRCATMEEPKSPTFSLMGDGSIKEQKAGISEMFPIEGGSVLACNCFLCVIVRSIEVSNTARAW</sequence>
<comment type="caution">
    <text evidence="1">The sequence shown here is derived from an EMBL/GenBank/DDBJ whole genome shotgun (WGS) entry which is preliminary data.</text>
</comment>
<accession>A0A2G9H074</accession>
<evidence type="ECO:0000313" key="2">
    <source>
        <dbReference type="Proteomes" id="UP000231279"/>
    </source>
</evidence>
<protein>
    <submittedName>
        <fullName evidence="1">Uncharacterized protein</fullName>
    </submittedName>
</protein>
<gene>
    <name evidence="1" type="ORF">CDL12_16492</name>
</gene>
<evidence type="ECO:0000313" key="1">
    <source>
        <dbReference type="EMBL" id="PIN10913.1"/>
    </source>
</evidence>
<reference evidence="2" key="1">
    <citation type="journal article" date="2018" name="Gigascience">
        <title>Genome assembly of the Pink Ipe (Handroanthus impetiginosus, Bignoniaceae), a highly valued, ecologically keystone Neotropical timber forest tree.</title>
        <authorList>
            <person name="Silva-Junior O.B."/>
            <person name="Grattapaglia D."/>
            <person name="Novaes E."/>
            <person name="Collevatti R.G."/>
        </authorList>
    </citation>
    <scope>NUCLEOTIDE SEQUENCE [LARGE SCALE GENOMIC DNA]</scope>
    <source>
        <strain evidence="2">cv. UFG-1</strain>
    </source>
</reference>
<proteinExistence type="predicted"/>
<name>A0A2G9H074_9LAMI</name>
<dbReference type="AlphaFoldDB" id="A0A2G9H074"/>
<dbReference type="Proteomes" id="UP000231279">
    <property type="component" value="Unassembled WGS sequence"/>
</dbReference>
<organism evidence="1 2">
    <name type="scientific">Handroanthus impetiginosus</name>
    <dbReference type="NCBI Taxonomy" id="429701"/>
    <lineage>
        <taxon>Eukaryota</taxon>
        <taxon>Viridiplantae</taxon>
        <taxon>Streptophyta</taxon>
        <taxon>Embryophyta</taxon>
        <taxon>Tracheophyta</taxon>
        <taxon>Spermatophyta</taxon>
        <taxon>Magnoliopsida</taxon>
        <taxon>eudicotyledons</taxon>
        <taxon>Gunneridae</taxon>
        <taxon>Pentapetalae</taxon>
        <taxon>asterids</taxon>
        <taxon>lamiids</taxon>
        <taxon>Lamiales</taxon>
        <taxon>Bignoniaceae</taxon>
        <taxon>Crescentiina</taxon>
        <taxon>Tabebuia alliance</taxon>
        <taxon>Handroanthus</taxon>
    </lineage>
</organism>